<dbReference type="PATRIC" id="fig|1129367.4.peg.323"/>
<feature type="region of interest" description="Disordered" evidence="1">
    <location>
        <begin position="50"/>
        <end position="71"/>
    </location>
</feature>
<evidence type="ECO:0000313" key="3">
    <source>
        <dbReference type="Proteomes" id="UP000033434"/>
    </source>
</evidence>
<protein>
    <submittedName>
        <fullName evidence="2">Uncharacterized protein</fullName>
    </submittedName>
</protein>
<sequence length="71" mass="7602">MKLVPLLAGAVLIYFGYEDVTSELQKLKGWALIVLGIVSILSAFHSSKSKDTCSAYEGNGNYSGDRDSSGE</sequence>
<evidence type="ECO:0000313" key="2">
    <source>
        <dbReference type="EMBL" id="KKE85585.1"/>
    </source>
</evidence>
<proteinExistence type="predicted"/>
<dbReference type="Proteomes" id="UP000033434">
    <property type="component" value="Unassembled WGS sequence"/>
</dbReference>
<accession>A0A0F6AH85</accession>
<dbReference type="EMBL" id="AUXW01000023">
    <property type="protein sequence ID" value="KKE85585.1"/>
    <property type="molecule type" value="Genomic_DNA"/>
</dbReference>
<name>A0A0F6AH85_9GAMM</name>
<reference evidence="2 3" key="1">
    <citation type="journal article" date="2015" name="BMC Genomics">
        <title>Genome mining reveals unlocked bioactive potential of marine Gram-negative bacteria.</title>
        <authorList>
            <person name="Machado H."/>
            <person name="Sonnenschein E.C."/>
            <person name="Melchiorsen J."/>
            <person name="Gram L."/>
        </authorList>
    </citation>
    <scope>NUCLEOTIDE SEQUENCE [LARGE SCALE GENOMIC DNA]</scope>
    <source>
        <strain evidence="2 3">S4054</strain>
    </source>
</reference>
<dbReference type="RefSeq" id="WP_046354221.1">
    <property type="nucleotide sequence ID" value="NZ_AUXW01000023.1"/>
</dbReference>
<gene>
    <name evidence="2" type="ORF">N479_25560</name>
</gene>
<organism evidence="2 3">
    <name type="scientific">Pseudoalteromonas luteoviolacea S4054</name>
    <dbReference type="NCBI Taxonomy" id="1129367"/>
    <lineage>
        <taxon>Bacteria</taxon>
        <taxon>Pseudomonadati</taxon>
        <taxon>Pseudomonadota</taxon>
        <taxon>Gammaproteobacteria</taxon>
        <taxon>Alteromonadales</taxon>
        <taxon>Pseudoalteromonadaceae</taxon>
        <taxon>Pseudoalteromonas</taxon>
    </lineage>
</organism>
<evidence type="ECO:0000256" key="1">
    <source>
        <dbReference type="SAM" id="MobiDB-lite"/>
    </source>
</evidence>
<comment type="caution">
    <text evidence="2">The sequence shown here is derived from an EMBL/GenBank/DDBJ whole genome shotgun (WGS) entry which is preliminary data.</text>
</comment>
<dbReference type="AlphaFoldDB" id="A0A0F6AH85"/>